<proteinExistence type="inferred from homology"/>
<keyword evidence="3" id="KW-0540">Nuclease</keyword>
<dbReference type="InterPro" id="IPR035093">
    <property type="entry name" value="RelE/ParE_toxin_dom_sf"/>
</dbReference>
<dbReference type="GO" id="GO:0016787">
    <property type="term" value="F:hydrolase activity"/>
    <property type="evidence" value="ECO:0007669"/>
    <property type="project" value="UniProtKB-KW"/>
</dbReference>
<organism evidence="7 8">
    <name type="scientific">Vreelandella boliviensis LC1</name>
    <dbReference type="NCBI Taxonomy" id="1072583"/>
    <lineage>
        <taxon>Bacteria</taxon>
        <taxon>Pseudomonadati</taxon>
        <taxon>Pseudomonadota</taxon>
        <taxon>Gammaproteobacteria</taxon>
        <taxon>Oceanospirillales</taxon>
        <taxon>Halomonadaceae</taxon>
        <taxon>Vreelandella</taxon>
    </lineage>
</organism>
<evidence type="ECO:0000256" key="4">
    <source>
        <dbReference type="ARBA" id="ARBA00022759"/>
    </source>
</evidence>
<reference evidence="7 8" key="1">
    <citation type="submission" date="2011-10" db="EMBL/GenBank/DDBJ databases">
        <authorList>
            <person name="Quillaguamn J."/>
            <person name="Guzmn D."/>
            <person name="Balderrama-Subieta A."/>
            <person name="Cardona-Ortuo C."/>
            <person name="Guevara-Martnez M."/>
            <person name="Callisaya-Quispe N."/>
        </authorList>
    </citation>
    <scope>NUCLEOTIDE SEQUENCE [LARGE SCALE GENOMIC DNA]</scope>
    <source>
        <strain evidence="7 8">LC1</strain>
    </source>
</reference>
<evidence type="ECO:0000256" key="5">
    <source>
        <dbReference type="ARBA" id="ARBA00022801"/>
    </source>
</evidence>
<dbReference type="GO" id="GO:0006401">
    <property type="term" value="P:RNA catabolic process"/>
    <property type="evidence" value="ECO:0007669"/>
    <property type="project" value="InterPro"/>
</dbReference>
<dbReference type="Proteomes" id="UP000005756">
    <property type="component" value="Unassembled WGS sequence"/>
</dbReference>
<dbReference type="EMBL" id="JH393259">
    <property type="protein sequence ID" value="EHJ91975.1"/>
    <property type="molecule type" value="Genomic_DNA"/>
</dbReference>
<protein>
    <recommendedName>
        <fullName evidence="6">Putative mRNA interferase YoeB</fullName>
    </recommendedName>
</protein>
<sequence length="73" mass="8483">MREKDKKLHKALCKLLKEMLRSGDPSSGLGKPEPLKHNLIGLWSKRISQKDRLVYRFDENAIYIFAIGGHYDQ</sequence>
<dbReference type="NCBIfam" id="TIGR02116">
    <property type="entry name" value="toxin_Txe_YoeB"/>
    <property type="match status" value="1"/>
</dbReference>
<name>A0A7U9BZT4_9GAMM</name>
<dbReference type="SUPFAM" id="SSF143011">
    <property type="entry name" value="RelE-like"/>
    <property type="match status" value="1"/>
</dbReference>
<evidence type="ECO:0000256" key="6">
    <source>
        <dbReference type="ARBA" id="ARBA00030388"/>
    </source>
</evidence>
<evidence type="ECO:0000256" key="3">
    <source>
        <dbReference type="ARBA" id="ARBA00022722"/>
    </source>
</evidence>
<dbReference type="Pfam" id="PF06769">
    <property type="entry name" value="YoeB_toxin"/>
    <property type="match status" value="1"/>
</dbReference>
<keyword evidence="4" id="KW-0255">Endonuclease</keyword>
<evidence type="ECO:0000313" key="7">
    <source>
        <dbReference type="EMBL" id="EHJ91975.1"/>
    </source>
</evidence>
<dbReference type="Gene3D" id="3.30.2310.20">
    <property type="entry name" value="RelE-like"/>
    <property type="match status" value="1"/>
</dbReference>
<evidence type="ECO:0000256" key="2">
    <source>
        <dbReference type="ARBA" id="ARBA00022649"/>
    </source>
</evidence>
<evidence type="ECO:0000313" key="8">
    <source>
        <dbReference type="Proteomes" id="UP000005756"/>
    </source>
</evidence>
<keyword evidence="5" id="KW-0378">Hydrolase</keyword>
<gene>
    <name evidence="7" type="ORF">KUC_3535</name>
</gene>
<dbReference type="PANTHER" id="PTHR38039">
    <property type="entry name" value="TOXIN YOEB"/>
    <property type="match status" value="1"/>
</dbReference>
<dbReference type="InterPro" id="IPR009614">
    <property type="entry name" value="YoeB_toxin"/>
</dbReference>
<evidence type="ECO:0000256" key="1">
    <source>
        <dbReference type="ARBA" id="ARBA00008172"/>
    </source>
</evidence>
<comment type="similarity">
    <text evidence="1">Belongs to the YoeB family.</text>
</comment>
<keyword evidence="2" id="KW-1277">Toxin-antitoxin system</keyword>
<dbReference type="AlphaFoldDB" id="A0A7U9BZT4"/>
<dbReference type="PANTHER" id="PTHR38039:SF1">
    <property type="entry name" value="TOXIN YOEB"/>
    <property type="match status" value="1"/>
</dbReference>
<accession>A0A7U9BZT4</accession>
<dbReference type="GO" id="GO:0004519">
    <property type="term" value="F:endonuclease activity"/>
    <property type="evidence" value="ECO:0007669"/>
    <property type="project" value="UniProtKB-KW"/>
</dbReference>